<dbReference type="PANTHER" id="PTHR31339">
    <property type="entry name" value="PECTIN LYASE-RELATED"/>
    <property type="match status" value="1"/>
</dbReference>
<dbReference type="Pfam" id="PF12708">
    <property type="entry name" value="Pect-lyase_RHGA_epim"/>
    <property type="match status" value="1"/>
</dbReference>
<dbReference type="SMART" id="SM00710">
    <property type="entry name" value="PbH1"/>
    <property type="match status" value="3"/>
</dbReference>
<evidence type="ECO:0000256" key="2">
    <source>
        <dbReference type="ARBA" id="ARBA00022801"/>
    </source>
</evidence>
<accession>A0A1J5RFZ5</accession>
<feature type="domain" description="Rhamnogalacturonase A/B/Epimerase-like pectate lyase" evidence="4">
    <location>
        <begin position="50"/>
        <end position="102"/>
    </location>
</feature>
<dbReference type="EMBL" id="MLJW01000272">
    <property type="protein sequence ID" value="OIQ91028.1"/>
    <property type="molecule type" value="Genomic_DNA"/>
</dbReference>
<evidence type="ECO:0000259" key="4">
    <source>
        <dbReference type="Pfam" id="PF12708"/>
    </source>
</evidence>
<dbReference type="InterPro" id="IPR006626">
    <property type="entry name" value="PbH1"/>
</dbReference>
<dbReference type="GO" id="GO:0005975">
    <property type="term" value="P:carbohydrate metabolic process"/>
    <property type="evidence" value="ECO:0007669"/>
    <property type="project" value="InterPro"/>
</dbReference>
<dbReference type="InterPro" id="IPR012334">
    <property type="entry name" value="Pectin_lyas_fold"/>
</dbReference>
<dbReference type="GO" id="GO:0004650">
    <property type="term" value="F:polygalacturonase activity"/>
    <property type="evidence" value="ECO:0007669"/>
    <property type="project" value="UniProtKB-EC"/>
</dbReference>
<sequence length="442" mass="46996">MSAPALLRHILAITLLVPAGLLAASAAAPERAIVNFHPALPDIPATRFAVTAYGAVGDGSTDNTRAVQAAIDAASRAGGGTVDFPAGVFLCGPIRLASRIALHLDPKATLRMLPLDRYPGGTSHPDDFINGSRLHDIAITGGGTIDGQGAPWWPYAKQKGARRPRMIKLSSCDRILIEQVTLENSPMFHIAISGESQDVTVRGVTIRAPASTDPVTPSHNTDACDVSAHRVLVEDCNVSVGDDDFTTGGHTSDVLIANCTYGYGHGVSIGSPIRGGVSNVTVVNCTFNHTECGIRIKSDRDRGGVVQHMRYENLRMTDVGCPILIYGAYMARERRYRDLNRLTPAIAASYPAAPVRETTPVYRDIVFRNITATVSPGHRAGLIWGLPEAPASDIVLDHVSIAADRPFGIFDARNVKLIATSIQTPDGVPPVVTARATVLVAR</sequence>
<dbReference type="InterPro" id="IPR000743">
    <property type="entry name" value="Glyco_hydro_28"/>
</dbReference>
<dbReference type="InterPro" id="IPR051801">
    <property type="entry name" value="GH28_Enzymes"/>
</dbReference>
<name>A0A1J5RFZ5_9ZZZZ</name>
<proteinExistence type="inferred from homology"/>
<keyword evidence="3 5" id="KW-0326">Glycosidase</keyword>
<gene>
    <name evidence="5" type="primary">pehA_2</name>
    <name evidence="5" type="ORF">GALL_270520</name>
</gene>
<comment type="similarity">
    <text evidence="1">Belongs to the glycosyl hydrolase 28 family.</text>
</comment>
<comment type="caution">
    <text evidence="5">The sequence shown here is derived from an EMBL/GenBank/DDBJ whole genome shotgun (WGS) entry which is preliminary data.</text>
</comment>
<protein>
    <submittedName>
        <fullName evidence="5">Endo-polygalacturonase</fullName>
        <ecNumber evidence="5">3.2.1.15</ecNumber>
    </submittedName>
</protein>
<dbReference type="AlphaFoldDB" id="A0A1J5RFZ5"/>
<reference evidence="5" key="1">
    <citation type="submission" date="2016-10" db="EMBL/GenBank/DDBJ databases">
        <title>Sequence of Gallionella enrichment culture.</title>
        <authorList>
            <person name="Poehlein A."/>
            <person name="Muehling M."/>
            <person name="Daniel R."/>
        </authorList>
    </citation>
    <scope>NUCLEOTIDE SEQUENCE</scope>
</reference>
<dbReference type="PANTHER" id="PTHR31339:SF9">
    <property type="entry name" value="PLASMIN AND FIBRONECTIN-BINDING PROTEIN A"/>
    <property type="match status" value="1"/>
</dbReference>
<organism evidence="5">
    <name type="scientific">mine drainage metagenome</name>
    <dbReference type="NCBI Taxonomy" id="410659"/>
    <lineage>
        <taxon>unclassified sequences</taxon>
        <taxon>metagenomes</taxon>
        <taxon>ecological metagenomes</taxon>
    </lineage>
</organism>
<dbReference type="InterPro" id="IPR011050">
    <property type="entry name" value="Pectin_lyase_fold/virulence"/>
</dbReference>
<dbReference type="SUPFAM" id="SSF51126">
    <property type="entry name" value="Pectin lyase-like"/>
    <property type="match status" value="1"/>
</dbReference>
<evidence type="ECO:0000313" key="5">
    <source>
        <dbReference type="EMBL" id="OIQ91028.1"/>
    </source>
</evidence>
<dbReference type="Pfam" id="PF00295">
    <property type="entry name" value="Glyco_hydro_28"/>
    <property type="match status" value="1"/>
</dbReference>
<dbReference type="EC" id="3.2.1.15" evidence="5"/>
<keyword evidence="2 5" id="KW-0378">Hydrolase</keyword>
<dbReference type="InterPro" id="IPR024535">
    <property type="entry name" value="RHGA/B-epi-like_pectate_lyase"/>
</dbReference>
<dbReference type="Gene3D" id="2.160.20.10">
    <property type="entry name" value="Single-stranded right-handed beta-helix, Pectin lyase-like"/>
    <property type="match status" value="1"/>
</dbReference>
<evidence type="ECO:0000256" key="3">
    <source>
        <dbReference type="ARBA" id="ARBA00023295"/>
    </source>
</evidence>
<evidence type="ECO:0000256" key="1">
    <source>
        <dbReference type="ARBA" id="ARBA00008834"/>
    </source>
</evidence>